<evidence type="ECO:0008006" key="4">
    <source>
        <dbReference type="Google" id="ProtNLM"/>
    </source>
</evidence>
<proteinExistence type="predicted"/>
<feature type="region of interest" description="Disordered" evidence="1">
    <location>
        <begin position="1"/>
        <end position="40"/>
    </location>
</feature>
<protein>
    <recommendedName>
        <fullName evidence="4">Transcription factor domain-containing protein</fullName>
    </recommendedName>
</protein>
<dbReference type="OrthoDB" id="3862662at2759"/>
<sequence>MESPTNSHPIHTPSSEGRNREAIGFANRSPPGTPDHDAKIGQTPMSCYEPFEYRSSWLSIPEPVAIELVHLLFEKIQPWLPLLHRPKFFASYINSSASSFCDPGSLLDHDKLLVYGVLAFVARHSTNAYFVNVPAPERGNGLLKEASTLYVKLQAAEELPNMEHLRGCVLLAVGLAVDGPCHRT</sequence>
<dbReference type="CDD" id="cd12148">
    <property type="entry name" value="fungal_TF_MHR"/>
    <property type="match status" value="1"/>
</dbReference>
<evidence type="ECO:0000313" key="2">
    <source>
        <dbReference type="EMBL" id="EXK77605.1"/>
    </source>
</evidence>
<gene>
    <name evidence="2" type="ORF">FOQG_17695</name>
</gene>
<evidence type="ECO:0000256" key="1">
    <source>
        <dbReference type="SAM" id="MobiDB-lite"/>
    </source>
</evidence>
<dbReference type="HOGENOM" id="CLU_1468218_0_0_1"/>
<feature type="compositionally biased region" description="Polar residues" evidence="1">
    <location>
        <begin position="1"/>
        <end position="16"/>
    </location>
</feature>
<dbReference type="EMBL" id="JH658590">
    <property type="protein sequence ID" value="EXK77605.1"/>
    <property type="molecule type" value="Genomic_DNA"/>
</dbReference>
<dbReference type="Proteomes" id="UP000030663">
    <property type="component" value="Unassembled WGS sequence"/>
</dbReference>
<keyword evidence="3" id="KW-1185">Reference proteome</keyword>
<accession>X0B629</accession>
<organism evidence="2 3">
    <name type="scientific">Fusarium oxysporum f. sp. raphani 54005</name>
    <dbReference type="NCBI Taxonomy" id="1089458"/>
    <lineage>
        <taxon>Eukaryota</taxon>
        <taxon>Fungi</taxon>
        <taxon>Dikarya</taxon>
        <taxon>Ascomycota</taxon>
        <taxon>Pezizomycotina</taxon>
        <taxon>Sordariomycetes</taxon>
        <taxon>Hypocreomycetidae</taxon>
        <taxon>Hypocreales</taxon>
        <taxon>Nectriaceae</taxon>
        <taxon>Fusarium</taxon>
        <taxon>Fusarium oxysporum species complex</taxon>
    </lineage>
</organism>
<name>X0B629_FUSOX</name>
<dbReference type="AlphaFoldDB" id="X0B629"/>
<reference evidence="2 3" key="1">
    <citation type="submission" date="2011-11" db="EMBL/GenBank/DDBJ databases">
        <title>The Genome Sequence of Fusarium oxysporum PHW815.</title>
        <authorList>
            <consortium name="The Broad Institute Genome Sequencing Platform"/>
            <person name="Ma L.-J."/>
            <person name="Gale L.R."/>
            <person name="Schwartz D.C."/>
            <person name="Zhou S."/>
            <person name="Corby-Kistler H."/>
            <person name="Young S.K."/>
            <person name="Zeng Q."/>
            <person name="Gargeya S."/>
            <person name="Fitzgerald M."/>
            <person name="Haas B."/>
            <person name="Abouelleil A."/>
            <person name="Alvarado L."/>
            <person name="Arachchi H.M."/>
            <person name="Berlin A."/>
            <person name="Brown A."/>
            <person name="Chapman S.B."/>
            <person name="Chen Z."/>
            <person name="Dunbar C."/>
            <person name="Freedman E."/>
            <person name="Gearin G."/>
            <person name="Goldberg J."/>
            <person name="Griggs A."/>
            <person name="Gujja S."/>
            <person name="Heiman D."/>
            <person name="Howarth C."/>
            <person name="Larson L."/>
            <person name="Lui A."/>
            <person name="MacDonald P.J.P."/>
            <person name="Montmayeur A."/>
            <person name="Murphy C."/>
            <person name="Neiman D."/>
            <person name="Pearson M."/>
            <person name="Priest M."/>
            <person name="Roberts A."/>
            <person name="Saif S."/>
            <person name="Shea T."/>
            <person name="Shenoy N."/>
            <person name="Sisk P."/>
            <person name="Stolte C."/>
            <person name="Sykes S."/>
            <person name="Wortman J."/>
            <person name="Nusbaum C."/>
            <person name="Birren B."/>
        </authorList>
    </citation>
    <scope>NUCLEOTIDE SEQUENCE [LARGE SCALE GENOMIC DNA]</scope>
    <source>
        <strain evidence="2 3">54005</strain>
    </source>
</reference>
<evidence type="ECO:0000313" key="3">
    <source>
        <dbReference type="Proteomes" id="UP000030663"/>
    </source>
</evidence>